<keyword evidence="2" id="KW-1185">Reference proteome</keyword>
<name>A0AAE3M497_9BACT</name>
<organism evidence="1 2">
    <name type="scientific">Plebeiibacterium sediminum</name>
    <dbReference type="NCBI Taxonomy" id="2992112"/>
    <lineage>
        <taxon>Bacteria</taxon>
        <taxon>Pseudomonadati</taxon>
        <taxon>Bacteroidota</taxon>
        <taxon>Bacteroidia</taxon>
        <taxon>Marinilabiliales</taxon>
        <taxon>Marinilabiliaceae</taxon>
        <taxon>Plebeiibacterium</taxon>
    </lineage>
</organism>
<dbReference type="EMBL" id="JAPDPJ010000020">
    <property type="protein sequence ID" value="MCW3786859.1"/>
    <property type="molecule type" value="Genomic_DNA"/>
</dbReference>
<reference evidence="1" key="1">
    <citation type="submission" date="2022-10" db="EMBL/GenBank/DDBJ databases">
        <authorList>
            <person name="Yu W.X."/>
        </authorList>
    </citation>
    <scope>NUCLEOTIDE SEQUENCE</scope>
    <source>
        <strain evidence="1">AAT</strain>
    </source>
</reference>
<proteinExistence type="predicted"/>
<evidence type="ECO:0000313" key="1">
    <source>
        <dbReference type="EMBL" id="MCW3786859.1"/>
    </source>
</evidence>
<evidence type="ECO:0000313" key="2">
    <source>
        <dbReference type="Proteomes" id="UP001209229"/>
    </source>
</evidence>
<sequence>MTDKFKNVLLDEDTKIIKQKECKVGDIDVLYQKWIWDGVLGESIIFAEEDVRDYNEQEIKQLVLDSEFINSKDVKMTFNRGGKGFVFVNFGFEYC</sequence>
<gene>
    <name evidence="1" type="ORF">OM075_10300</name>
</gene>
<dbReference type="RefSeq" id="WP_301190423.1">
    <property type="nucleotide sequence ID" value="NZ_JAPDPJ010000020.1"/>
</dbReference>
<comment type="caution">
    <text evidence="1">The sequence shown here is derived from an EMBL/GenBank/DDBJ whole genome shotgun (WGS) entry which is preliminary data.</text>
</comment>
<protein>
    <submittedName>
        <fullName evidence="1">Uncharacterized protein</fullName>
    </submittedName>
</protein>
<accession>A0AAE3M497</accession>
<dbReference type="Proteomes" id="UP001209229">
    <property type="component" value="Unassembled WGS sequence"/>
</dbReference>
<dbReference type="AlphaFoldDB" id="A0AAE3M497"/>